<dbReference type="InterPro" id="IPR007361">
    <property type="entry name" value="DUF427"/>
</dbReference>
<proteinExistence type="predicted"/>
<evidence type="ECO:0000313" key="4">
    <source>
        <dbReference type="Proteomes" id="UP000479226"/>
    </source>
</evidence>
<comment type="caution">
    <text evidence="3">The sequence shown here is derived from an EMBL/GenBank/DDBJ whole genome shotgun (WGS) entry which is preliminary data.</text>
</comment>
<evidence type="ECO:0000313" key="3">
    <source>
        <dbReference type="EMBL" id="NGN83986.1"/>
    </source>
</evidence>
<sequence>MYQASWNGVVLAESGHTIQVEGNQYFPAESLHREYFTNSPTTSRCPWKGLANYYTVTVGGSANPDAAWYYPQPLQAAENIKGHVAFWHGVKVARAPATDSEANQPGASWWSKSTGR</sequence>
<dbReference type="PANTHER" id="PTHR34310:SF5">
    <property type="entry name" value="DUF427 DOMAIN PROTEIN (AFU_ORTHOLOGUE AFUA_3G02220)"/>
    <property type="match status" value="1"/>
</dbReference>
<reference evidence="3 4" key="1">
    <citation type="submission" date="2020-02" db="EMBL/GenBank/DDBJ databases">
        <title>Genome sequence of the type strain DSM 27180 of Arthrobacter silviterrae.</title>
        <authorList>
            <person name="Gao J."/>
            <person name="Sun J."/>
        </authorList>
    </citation>
    <scope>NUCLEOTIDE SEQUENCE [LARGE SCALE GENOMIC DNA]</scope>
    <source>
        <strain evidence="3 4">DSM 27180</strain>
    </source>
</reference>
<protein>
    <submittedName>
        <fullName evidence="3">DUF427 domain-containing protein</fullName>
    </submittedName>
</protein>
<evidence type="ECO:0000259" key="2">
    <source>
        <dbReference type="Pfam" id="PF04248"/>
    </source>
</evidence>
<evidence type="ECO:0000256" key="1">
    <source>
        <dbReference type="SAM" id="MobiDB-lite"/>
    </source>
</evidence>
<feature type="compositionally biased region" description="Polar residues" evidence="1">
    <location>
        <begin position="100"/>
        <end position="116"/>
    </location>
</feature>
<organism evidence="3 4">
    <name type="scientific">Arthrobacter silviterrae</name>
    <dbReference type="NCBI Taxonomy" id="2026658"/>
    <lineage>
        <taxon>Bacteria</taxon>
        <taxon>Bacillati</taxon>
        <taxon>Actinomycetota</taxon>
        <taxon>Actinomycetes</taxon>
        <taxon>Micrococcales</taxon>
        <taxon>Micrococcaceae</taxon>
        <taxon>Arthrobacter</taxon>
    </lineage>
</organism>
<gene>
    <name evidence="3" type="ORF">G6N77_11010</name>
</gene>
<dbReference type="EMBL" id="JAAKZI010000017">
    <property type="protein sequence ID" value="NGN83986.1"/>
    <property type="molecule type" value="Genomic_DNA"/>
</dbReference>
<feature type="region of interest" description="Disordered" evidence="1">
    <location>
        <begin position="96"/>
        <end position="116"/>
    </location>
</feature>
<dbReference type="Gene3D" id="2.170.150.40">
    <property type="entry name" value="Domain of unknown function (DUF427)"/>
    <property type="match status" value="1"/>
</dbReference>
<accession>A0ABX0DBJ8</accession>
<feature type="domain" description="DUF427" evidence="2">
    <location>
        <begin position="3"/>
        <end position="88"/>
    </location>
</feature>
<dbReference type="InterPro" id="IPR038694">
    <property type="entry name" value="DUF427_sf"/>
</dbReference>
<keyword evidence="4" id="KW-1185">Reference proteome</keyword>
<dbReference type="Pfam" id="PF04248">
    <property type="entry name" value="NTP_transf_9"/>
    <property type="match status" value="1"/>
</dbReference>
<name>A0ABX0DBJ8_9MICC</name>
<dbReference type="PANTHER" id="PTHR34310">
    <property type="entry name" value="DUF427 DOMAIN PROTEIN (AFU_ORTHOLOGUE AFUA_3G02220)"/>
    <property type="match status" value="1"/>
</dbReference>
<dbReference type="Proteomes" id="UP000479226">
    <property type="component" value="Unassembled WGS sequence"/>
</dbReference>